<protein>
    <submittedName>
        <fullName evidence="1">Uncharacterized protein</fullName>
    </submittedName>
</protein>
<dbReference type="EMBL" id="MN988486">
    <property type="protein sequence ID" value="QIG68101.1"/>
    <property type="molecule type" value="Genomic_DNA"/>
</dbReference>
<accession>A0A7S5R3G6</accession>
<reference evidence="1" key="1">
    <citation type="submission" date="2020-01" db="EMBL/GenBank/DDBJ databases">
        <title>Patterns of diversity and host range of bacteriophage communities associated with bean-nodulatin bacteria.</title>
        <authorList>
            <person name="Vann Cauwenberghe J."/>
            <person name="Santamaria R.I."/>
            <person name="Bustos P."/>
            <person name="Juarez S."/>
            <person name="Gonzalez V."/>
        </authorList>
    </citation>
    <scope>NUCLEOTIDE SEQUENCE</scope>
</reference>
<keyword evidence="2" id="KW-1185">Reference proteome</keyword>
<evidence type="ECO:0000313" key="1">
    <source>
        <dbReference type="EMBL" id="QIG68101.1"/>
    </source>
</evidence>
<name>A0A7S5R3G6_9CAUD</name>
<sequence length="38" mass="4499">MVKWYAKAIDGYWWSGIHINGIWTPLFRVGRVGDCVRF</sequence>
<evidence type="ECO:0000313" key="2">
    <source>
        <dbReference type="Proteomes" id="UP000605518"/>
    </source>
</evidence>
<dbReference type="Proteomes" id="UP000605518">
    <property type="component" value="Segment"/>
</dbReference>
<proteinExistence type="predicted"/>
<gene>
    <name evidence="1" type="ORF">EVB55_166</name>
</gene>
<organism evidence="1 2">
    <name type="scientific">Rhizobium phage RHph_Y68</name>
    <dbReference type="NCBI Taxonomy" id="2509787"/>
    <lineage>
        <taxon>Viruses</taxon>
        <taxon>Duplodnaviria</taxon>
        <taxon>Heunggongvirae</taxon>
        <taxon>Uroviricota</taxon>
        <taxon>Caudoviricetes</taxon>
        <taxon>Pootjesviridae</taxon>
        <taxon>Staniewskivirinae</taxon>
        <taxon>Trinifflemingvirus</taxon>
        <taxon>Trinifflemingvirus Y68</taxon>
    </lineage>
</organism>